<sequence>MQKRNIHEDPIT</sequence>
<reference evidence="1" key="4">
    <citation type="submission" date="2025-08" db="UniProtKB">
        <authorList>
            <consortium name="Ensembl"/>
        </authorList>
    </citation>
    <scope>IDENTIFICATION</scope>
</reference>
<protein>
    <submittedName>
        <fullName evidence="1">Uncharacterized protein</fullName>
    </submittedName>
</protein>
<reference evidence="1 2" key="1">
    <citation type="journal article" date="2001" name="Nature">
        <title>Initial sequencing and analysis of the human genome.</title>
        <authorList>
            <consortium name="International Human Genome Sequencing Consortium"/>
            <person name="Lander E.S."/>
            <person name="Linton L.M."/>
            <person name="Birren B."/>
            <person name="Nusbaum C."/>
            <person name="Zody M.C."/>
            <person name="Baldwin J."/>
            <person name="Devon K."/>
            <person name="Dewar K."/>
            <person name="Doyle M."/>
            <person name="FitzHugh W."/>
            <person name="Funke R."/>
            <person name="Gage D."/>
            <person name="Harris K."/>
            <person name="Heaford A."/>
            <person name="Howland J."/>
            <person name="Kann L."/>
            <person name="Lehoczky J."/>
            <person name="LeVine R."/>
            <person name="McEwan P."/>
            <person name="McKernan K."/>
            <person name="Meldrim J."/>
            <person name="Mesirov J.P."/>
            <person name="Miranda C."/>
            <person name="Morris W."/>
            <person name="Naylor J."/>
            <person name="Raymond C."/>
            <person name="Rosetti M."/>
            <person name="Santos R."/>
            <person name="Sheridan A."/>
            <person name="Sougnez C."/>
            <person name="Stange-Thomann N."/>
            <person name="Stojanovic N."/>
            <person name="Subramanian A."/>
            <person name="Wyman D."/>
            <person name="Rogers J."/>
            <person name="Sulston J."/>
            <person name="Ainscough R."/>
            <person name="Beck S."/>
            <person name="Bentley D."/>
            <person name="Burton J."/>
            <person name="Clee C."/>
            <person name="Carter N."/>
            <person name="Coulson A."/>
            <person name="Deadman R."/>
            <person name="Deloukas P."/>
            <person name="Dunham A."/>
            <person name="Dunham I."/>
            <person name="Durbin R."/>
            <person name="French L."/>
            <person name="Grafham D."/>
            <person name="Gregory S."/>
            <person name="Hubbard T."/>
            <person name="Humphray S."/>
            <person name="Hunt A."/>
            <person name="Jones M."/>
            <person name="Lloyd C."/>
            <person name="McMurray A."/>
            <person name="Matthews L."/>
            <person name="Mercer S."/>
            <person name="Milne S."/>
            <person name="Mullikin J.C."/>
            <person name="Mungall A."/>
            <person name="Plumb R."/>
            <person name="Ross M."/>
            <person name="Shownkeen R."/>
            <person name="Sims S."/>
            <person name="Waterston R.H."/>
            <person name="Wilson R.K."/>
            <person name="Hillier L.W."/>
            <person name="McPherson J.D."/>
            <person name="Marra M.A."/>
            <person name="Mardis E.R."/>
            <person name="Fulton L.A."/>
            <person name="Chinwalla A.T."/>
            <person name="Pepin K.H."/>
            <person name="Gish W.R."/>
            <person name="Chissoe S.L."/>
            <person name="Wendl M.C."/>
            <person name="Delehaunty K.D."/>
            <person name="Miner T.L."/>
            <person name="Delehaunty A."/>
            <person name="Kramer J.B."/>
            <person name="Cook L.L."/>
            <person name="Fulton R.S."/>
            <person name="Johnson D.L."/>
            <person name="Minx P.J."/>
            <person name="Clifton S.W."/>
            <person name="Hawkins T."/>
            <person name="Branscomb E."/>
            <person name="Predki P."/>
            <person name="Richardson P."/>
            <person name="Wenning S."/>
            <person name="Slezak T."/>
            <person name="Doggett N."/>
            <person name="Cheng J.F."/>
            <person name="Olsen A."/>
            <person name="Lucas S."/>
            <person name="Elkin C."/>
            <person name="Uberbacher E."/>
            <person name="Frazier M."/>
            <person name="Gibbs R.A."/>
            <person name="Muzny D.M."/>
            <person name="Scherer S.E."/>
            <person name="Bouck J.B."/>
            <person name="Sodergren E.J."/>
            <person name="Worley K.C."/>
            <person name="Rives C.M."/>
            <person name="Gorrell J.H."/>
            <person name="Metzker M.L."/>
            <person name="Naylor S.L."/>
            <person name="Kucherlapati R.S."/>
            <person name="Nelson D.L."/>
            <person name="Weinstock G.M."/>
            <person name="Sakaki Y."/>
            <person name="Fujiyama A."/>
            <person name="Hattori M."/>
            <person name="Yada T."/>
            <person name="Toyoda A."/>
            <person name="Itoh T."/>
            <person name="Kawagoe C."/>
            <person name="Watanabe H."/>
            <person name="Totoki Y."/>
            <person name="Taylor T."/>
            <person name="Weissenbach J."/>
            <person name="Heilig R."/>
            <person name="Saurin W."/>
            <person name="Artiguenave F."/>
            <person name="Brottier P."/>
            <person name="Bruls T."/>
            <person name="Pelletier E."/>
            <person name="Robert C."/>
            <person name="Wincker P."/>
            <person name="Smith D.R."/>
            <person name="Doucette-Stamm L."/>
            <person name="Rubenfield M."/>
            <person name="Weinstock K."/>
            <person name="Lee H.M."/>
            <person name="Dubois J."/>
            <person name="Rosenthal A."/>
            <person name="Platzer M."/>
            <person name="Nyakatura G."/>
            <person name="Taudien S."/>
            <person name="Rump A."/>
            <person name="Yang H."/>
            <person name="Yu J."/>
            <person name="Wang J."/>
            <person name="Huang G."/>
            <person name="Gu J."/>
            <person name="Hood L."/>
            <person name="Rowen L."/>
            <person name="Madan A."/>
            <person name="Qin S."/>
            <person name="Davis R.W."/>
            <person name="Federspiel N.A."/>
            <person name="Abola A.P."/>
            <person name="Proctor M.J."/>
            <person name="Myers R.M."/>
            <person name="Schmutz J."/>
            <person name="Dickson M."/>
            <person name="Grimwood J."/>
            <person name="Cox D.R."/>
            <person name="Olson M.V."/>
            <person name="Kaul R."/>
            <person name="Raymond C."/>
            <person name="Shimizu N."/>
            <person name="Kawasaki K."/>
            <person name="Minoshima S."/>
            <person name="Evans G.A."/>
            <person name="Athanasiou M."/>
            <person name="Schultz R."/>
            <person name="Roe B.A."/>
            <person name="Chen F."/>
            <person name="Pan H."/>
            <person name="Ramser J."/>
            <person name="Lehrach H."/>
            <person name="Reinhardt R."/>
            <person name="McCombie W.R."/>
            <person name="de la Bastide M."/>
            <person name="Dedhia N."/>
            <person name="Blocker H."/>
            <person name="Hornischer K."/>
            <person name="Nordsiek G."/>
            <person name="Agarwala R."/>
            <person name="Aravind L."/>
            <person name="Bailey J.A."/>
            <person name="Bateman A."/>
            <person name="Batzoglou S."/>
            <person name="Birney E."/>
            <person name="Bork P."/>
            <person name="Brown D.G."/>
            <person name="Burge C.B."/>
            <person name="Cerutti L."/>
            <person name="Chen H.C."/>
            <person name="Church D."/>
            <person name="Clamp M."/>
            <person name="Copley R.R."/>
            <person name="Doerks T."/>
            <person name="Eddy S.R."/>
            <person name="Eichler E.E."/>
            <person name="Furey T.S."/>
            <person name="Galagan J."/>
            <person name="Gilbert J.G."/>
            <person name="Harmon C."/>
            <person name="Hayashizaki Y."/>
            <person name="Haussler D."/>
            <person name="Hermjakob H."/>
            <person name="Hokamp K."/>
            <person name="Jang W."/>
            <person name="Johnson L.S."/>
            <person name="Jones T.A."/>
            <person name="Kasif S."/>
            <person name="Kaspryzk A."/>
            <person name="Kennedy S."/>
            <person name="Kent W.J."/>
            <person name="Kitts P."/>
            <person name="Koonin E.V."/>
            <person name="Korf I."/>
            <person name="Kulp D."/>
            <person name="Lancet D."/>
            <person name="Lowe T.M."/>
            <person name="McLysaght A."/>
            <person name="Mikkelsen T."/>
            <person name="Moran J.V."/>
            <person name="Mulder N."/>
            <person name="Pollara V.J."/>
            <person name="Ponting C.P."/>
            <person name="Schuler G."/>
            <person name="Schultz J."/>
            <person name="Slater G."/>
            <person name="Smit A.F."/>
            <person name="Stupka E."/>
            <person name="Szustakowski J."/>
            <person name="Thierry-Mieg D."/>
            <person name="Thierry-Mieg J."/>
            <person name="Wagner L."/>
            <person name="Wallis J."/>
            <person name="Wheeler R."/>
            <person name="Williams A."/>
            <person name="Wolf Y.I."/>
            <person name="Wolfe K.H."/>
            <person name="Yang S.P."/>
            <person name="Yeh R.F."/>
            <person name="Collins F."/>
            <person name="Guyer M.S."/>
            <person name="Peterson J."/>
            <person name="Felsenfeld A."/>
            <person name="Wetterstrand K.A."/>
            <person name="Patrinos A."/>
            <person name="Morgan M.J."/>
            <person name="de Jong P."/>
            <person name="Catanese J.J."/>
            <person name="Osoegawa K."/>
            <person name="Shizuya H."/>
            <person name="Choi S."/>
            <person name="Chen Y.J."/>
        </authorList>
    </citation>
    <scope>NUCLEOTIDE SEQUENCE [LARGE SCALE GENOMIC DNA]</scope>
</reference>
<accession>A0A8I5KPI3</accession>
<organism evidence="1 2">
    <name type="scientific">Homo sapiens</name>
    <name type="common">Human</name>
    <dbReference type="NCBI Taxonomy" id="9606"/>
    <lineage>
        <taxon>Eukaryota</taxon>
        <taxon>Metazoa</taxon>
        <taxon>Chordata</taxon>
        <taxon>Craniata</taxon>
        <taxon>Vertebrata</taxon>
        <taxon>Euteleostomi</taxon>
        <taxon>Mammalia</taxon>
        <taxon>Eutheria</taxon>
        <taxon>Euarchontoglires</taxon>
        <taxon>Primates</taxon>
        <taxon>Haplorrhini</taxon>
        <taxon>Catarrhini</taxon>
        <taxon>Hominidae</taxon>
        <taxon>Homo</taxon>
    </lineage>
</organism>
<reference evidence="1 2" key="3">
    <citation type="journal article" date="2004" name="Nature">
        <title>Finishing the euchromatic sequence of the human genome.</title>
        <authorList>
            <consortium name="International Human Genome Sequencing Consortium"/>
        </authorList>
    </citation>
    <scope>NUCLEOTIDE SEQUENCE [LARGE SCALE GENOMIC DNA]</scope>
</reference>
<dbReference type="Ensembl" id="ENST00000689253.1">
    <property type="protein sequence ID" value="ENSP00000509258.1"/>
    <property type="gene ID" value="ENSG00000289325.1"/>
</dbReference>
<dbReference type="GeneCards" id="ENSG00000289325"/>
<dbReference type="GeneTree" id="ENSGT01090000263472"/>
<evidence type="ECO:0000313" key="1">
    <source>
        <dbReference type="Ensembl" id="ENSP00000509258.1"/>
    </source>
</evidence>
<proteinExistence type="predicted"/>
<evidence type="ECO:0000313" key="2">
    <source>
        <dbReference type="Proteomes" id="UP000005640"/>
    </source>
</evidence>
<name>A0A8I5KPI3_HUMAN</name>
<dbReference type="EMBL" id="AC069536">
    <property type="status" value="NOT_ANNOTATED_CDS"/>
    <property type="molecule type" value="Genomic_DNA"/>
</dbReference>
<reference evidence="1" key="5">
    <citation type="submission" date="2025-09" db="UniProtKB">
        <authorList>
            <consortium name="Ensembl"/>
        </authorList>
    </citation>
    <scope>IDENTIFICATION</scope>
</reference>
<keyword evidence="2" id="KW-1185">Reference proteome</keyword>
<dbReference type="Proteomes" id="UP000005640">
    <property type="component" value="Chromosome 10"/>
</dbReference>
<reference evidence="1" key="2">
    <citation type="journal article" date="2004" name="Nature">
        <title>The DNA sequence and comparative analysis of human chromosome 10.</title>
        <authorList>
            <person name="Deloukas P."/>
            <person name="Earthrowl M.E."/>
            <person name="Grafham D.V."/>
            <person name="Rubenfield M."/>
            <person name="French L."/>
            <person name="Steward C.A."/>
            <person name="Sims S.K."/>
            <person name="Jones M.C."/>
            <person name="Searle S."/>
            <person name="Scott C."/>
            <person name="Howe K."/>
            <person name="Hunt S.E."/>
            <person name="Andrews T.D."/>
            <person name="Gilbert J.G."/>
            <person name="Swarbreck D."/>
            <person name="Ashurst J.L."/>
            <person name="Taylor A."/>
            <person name="Battles J."/>
            <person name="Bird C.P."/>
            <person name="Ainscough R."/>
            <person name="Almeida J.P."/>
            <person name="Ashwell R.I."/>
            <person name="Ambrose K.D."/>
            <person name="Babbage A.K."/>
            <person name="Bagguley C.L."/>
            <person name="Bailey J."/>
            <person name="Banerjee R."/>
            <person name="Bates K."/>
            <person name="Beasley H."/>
            <person name="Bray-Allen S."/>
            <person name="Brown A.J."/>
            <person name="Brown J.Y."/>
            <person name="Burford D.C."/>
            <person name="Burrill W."/>
            <person name="Burton J."/>
            <person name="Cahill P."/>
            <person name="Camire D."/>
            <person name="Carter N.P."/>
            <person name="Chapman J.C."/>
            <person name="Clark S.Y."/>
            <person name="Clarke G."/>
            <person name="Clee C.M."/>
            <person name="Clegg S."/>
            <person name="Corby N."/>
            <person name="Coulson A."/>
            <person name="Dhami P."/>
            <person name="Dutta I."/>
            <person name="Dunn M."/>
            <person name="Faulkner L."/>
            <person name="Frankish A."/>
            <person name="Frankland J.A."/>
            <person name="Garner P."/>
            <person name="Garnett J."/>
            <person name="Gribble S."/>
            <person name="Griffiths C."/>
            <person name="Grocock R."/>
            <person name="Gustafson E."/>
            <person name="Hammond S."/>
            <person name="Harley J.L."/>
            <person name="Hart E."/>
            <person name="Heath P.D."/>
            <person name="Ho T.P."/>
            <person name="Hopkins B."/>
            <person name="Horne J."/>
            <person name="Howden P.J."/>
            <person name="Huckle E."/>
            <person name="Hynds C."/>
            <person name="Johnson C."/>
            <person name="Johnson D."/>
            <person name="Kana A."/>
            <person name="Kay M."/>
            <person name="Kimberley A.M."/>
            <person name="Kershaw J.K."/>
            <person name="Kokkinaki M."/>
            <person name="Laird G.K."/>
            <person name="Lawlor S."/>
            <person name="Lee H.M."/>
            <person name="Leongamornlert D.A."/>
            <person name="Laird G."/>
            <person name="Lloyd C."/>
            <person name="Lloyd D.M."/>
            <person name="Loveland J."/>
            <person name="Lovell J."/>
            <person name="McLaren S."/>
            <person name="McLay K.E."/>
            <person name="McMurray A."/>
            <person name="Mashreghi-Mohammadi M."/>
            <person name="Matthews L."/>
            <person name="Milne S."/>
            <person name="Nickerson T."/>
            <person name="Nguyen M."/>
            <person name="Overton-Larty E."/>
            <person name="Palmer S.A."/>
            <person name="Pearce A.V."/>
            <person name="Peck A.I."/>
            <person name="Pelan S."/>
            <person name="Phillimore B."/>
            <person name="Porter K."/>
            <person name="Rice C.M."/>
            <person name="Rogosin A."/>
            <person name="Ross M.T."/>
            <person name="Sarafidou T."/>
            <person name="Sehra H.K."/>
            <person name="Shownkeen R."/>
            <person name="Skuce C.D."/>
            <person name="Smith M."/>
            <person name="Standring L."/>
            <person name="Sycamore N."/>
            <person name="Tester J."/>
            <person name="Thorpe A."/>
            <person name="Torcasso W."/>
            <person name="Tracey A."/>
            <person name="Tromans A."/>
            <person name="Tsolas J."/>
            <person name="Wall M."/>
            <person name="Walsh J."/>
            <person name="Wang H."/>
            <person name="Weinstock K."/>
            <person name="West A.P."/>
            <person name="Willey D.L."/>
            <person name="Whitehead S.L."/>
            <person name="Wilming L."/>
            <person name="Wray P.W."/>
            <person name="Young L."/>
            <person name="Chen Y."/>
            <person name="Lovering R.C."/>
            <person name="Moschonas N.K."/>
            <person name="Siebert R."/>
            <person name="Fechtel K."/>
            <person name="Bentley D."/>
            <person name="Durbin R."/>
            <person name="Hubbard T."/>
            <person name="Doucette-Stamm L."/>
            <person name="Beck S."/>
            <person name="Smith D.R."/>
            <person name="Rogers J."/>
        </authorList>
    </citation>
    <scope>NUCLEOTIDE SEQUENCE [LARGE SCALE GENOMIC DNA]</scope>
</reference>